<dbReference type="OrthoDB" id="1701949at2"/>
<dbReference type="Gene3D" id="2.30.30.1210">
    <property type="entry name" value="Domain of unknown function DUF1541"/>
    <property type="match status" value="1"/>
</dbReference>
<evidence type="ECO:0000259" key="3">
    <source>
        <dbReference type="Pfam" id="PF07563"/>
    </source>
</evidence>
<reference evidence="4 5" key="1">
    <citation type="submission" date="2018-08" db="EMBL/GenBank/DDBJ databases">
        <title>Lysinibacillus sp. YLB-03 draft genome sequence.</title>
        <authorList>
            <person name="Yu L."/>
        </authorList>
    </citation>
    <scope>NUCLEOTIDE SEQUENCE [LARGE SCALE GENOMIC DNA]</scope>
    <source>
        <strain evidence="4 5">YLB-03</strain>
    </source>
</reference>
<accession>A0A396SCS1</accession>
<feature type="signal peptide" evidence="2">
    <location>
        <begin position="1"/>
        <end position="20"/>
    </location>
</feature>
<dbReference type="PROSITE" id="PS51257">
    <property type="entry name" value="PROKAR_LIPOPROTEIN"/>
    <property type="match status" value="1"/>
</dbReference>
<feature type="chain" id="PRO_5039589154" evidence="2">
    <location>
        <begin position="21"/>
        <end position="208"/>
    </location>
</feature>
<evidence type="ECO:0000256" key="2">
    <source>
        <dbReference type="SAM" id="SignalP"/>
    </source>
</evidence>
<gene>
    <name evidence="4" type="ORF">D1B33_08200</name>
</gene>
<evidence type="ECO:0000313" key="5">
    <source>
        <dbReference type="Proteomes" id="UP000265692"/>
    </source>
</evidence>
<dbReference type="RefSeq" id="WP_118875895.1">
    <property type="nucleotide sequence ID" value="NZ_QWEI01000003.1"/>
</dbReference>
<dbReference type="EMBL" id="QWEI01000003">
    <property type="protein sequence ID" value="RHW37507.1"/>
    <property type="molecule type" value="Genomic_DNA"/>
</dbReference>
<dbReference type="AlphaFoldDB" id="A0A396SCS1"/>
<feature type="domain" description="DUF1541" evidence="3">
    <location>
        <begin position="88"/>
        <end position="139"/>
    </location>
</feature>
<sequence>MANKMMIGMISFAAALTLTACSGDNKEEANQNDATQNQTTQEETNEMSGNEMEETDSKEDSEDAAMNHSSDGEVPEGLKDAEDPTFPVGSKAVIQADHMEGMNGAEATIVGAYDTIVYSVSYTPTNGGEPVKNHKWVIHEELEGVGNEPLEVGSQAKMNADHMEGMQGATATIDSAEETTVYMVDYTSTTGEEVKNHKWVTESELSAE</sequence>
<protein>
    <submittedName>
        <fullName evidence="4">DUF1541 domain-containing protein</fullName>
    </submittedName>
</protein>
<organism evidence="4 5">
    <name type="scientific">Ureibacillus yapensis</name>
    <dbReference type="NCBI Taxonomy" id="2304605"/>
    <lineage>
        <taxon>Bacteria</taxon>
        <taxon>Bacillati</taxon>
        <taxon>Bacillota</taxon>
        <taxon>Bacilli</taxon>
        <taxon>Bacillales</taxon>
        <taxon>Caryophanaceae</taxon>
        <taxon>Ureibacillus</taxon>
    </lineage>
</organism>
<comment type="caution">
    <text evidence="4">The sequence shown here is derived from an EMBL/GenBank/DDBJ whole genome shotgun (WGS) entry which is preliminary data.</text>
</comment>
<proteinExistence type="predicted"/>
<feature type="region of interest" description="Disordered" evidence="1">
    <location>
        <begin position="25"/>
        <end position="86"/>
    </location>
</feature>
<feature type="compositionally biased region" description="Acidic residues" evidence="1">
    <location>
        <begin position="51"/>
        <end position="63"/>
    </location>
</feature>
<keyword evidence="2" id="KW-0732">Signal</keyword>
<feature type="compositionally biased region" description="Low complexity" evidence="1">
    <location>
        <begin position="31"/>
        <end position="42"/>
    </location>
</feature>
<keyword evidence="5" id="KW-1185">Reference proteome</keyword>
<feature type="domain" description="DUF1541" evidence="3">
    <location>
        <begin position="152"/>
        <end position="202"/>
    </location>
</feature>
<evidence type="ECO:0000313" key="4">
    <source>
        <dbReference type="EMBL" id="RHW37507.1"/>
    </source>
</evidence>
<dbReference type="InterPro" id="IPR011438">
    <property type="entry name" value="DUF1541"/>
</dbReference>
<evidence type="ECO:0000256" key="1">
    <source>
        <dbReference type="SAM" id="MobiDB-lite"/>
    </source>
</evidence>
<name>A0A396SCS1_9BACL</name>
<dbReference type="Pfam" id="PF07563">
    <property type="entry name" value="DUF1541"/>
    <property type="match status" value="2"/>
</dbReference>
<dbReference type="Proteomes" id="UP000265692">
    <property type="component" value="Unassembled WGS sequence"/>
</dbReference>